<feature type="transmembrane region" description="Helical" evidence="2">
    <location>
        <begin position="459"/>
        <end position="478"/>
    </location>
</feature>
<evidence type="ECO:0000313" key="5">
    <source>
        <dbReference type="Proteomes" id="UP000717328"/>
    </source>
</evidence>
<feature type="region of interest" description="Disordered" evidence="1">
    <location>
        <begin position="883"/>
        <end position="993"/>
    </location>
</feature>
<reference evidence="4" key="2">
    <citation type="submission" date="2021-10" db="EMBL/GenBank/DDBJ databases">
        <title>Phylogenomics reveals ancestral predisposition of the termite-cultivated fungus Termitomyces towards a domesticated lifestyle.</title>
        <authorList>
            <person name="Auxier B."/>
            <person name="Grum-Grzhimaylo A."/>
            <person name="Cardenas M.E."/>
            <person name="Lodge J.D."/>
            <person name="Laessoe T."/>
            <person name="Pedersen O."/>
            <person name="Smith M.E."/>
            <person name="Kuyper T.W."/>
            <person name="Franco-Molano E.A."/>
            <person name="Baroni T.J."/>
            <person name="Aanen D.K."/>
        </authorList>
    </citation>
    <scope>NUCLEOTIDE SEQUENCE</scope>
    <source>
        <strain evidence="4">D49</strain>
    </source>
</reference>
<evidence type="ECO:0000256" key="2">
    <source>
        <dbReference type="SAM" id="Phobius"/>
    </source>
</evidence>
<keyword evidence="2" id="KW-1133">Transmembrane helix</keyword>
<dbReference type="InterPro" id="IPR010308">
    <property type="entry name" value="TRP_C"/>
</dbReference>
<dbReference type="GO" id="GO:0016020">
    <property type="term" value="C:membrane"/>
    <property type="evidence" value="ECO:0007669"/>
    <property type="project" value="TreeGrafter"/>
</dbReference>
<sequence>MFNPLIETLATATLFTSTTVLTLDVWTNSSYLCSTLRPPSPLPDIENSTTYCPIPAGDFAFTSTIPWGNNRALTTLTTRLRAVDPSIKELLCIDVSTTPLRPVPDSPYGSANVIFWATVALTAAYWAMVGLARIVSAWGRGITRHEGIWSRAQSAGFIIASAISGERLAASPALMRFCTPSMRDVMFHTQWCAALAMVAVQWPPFVYPILVQTAWSTLSYNVTLIPSSTSHRWNPLSTPPYNPPSNFADQLSNNQSPLFVDATMPNTLFTLPDDATDGMASFAYTIGLRPHDLFPVCLILFLGILSAAIVVAVLVWFIDWVATYISGAFGGSGNPGPAGVGRMTGTRSAGFANIKETPDPLAMTDERKSLNGQNTAGSLFRPTSRFGLPLSAGAASVTERGINSHRSWWKFHSKIGSFHRSVLHGNLVRILMLFHLPVTIFSVYQMTMPGDRVSMFSKALAGLSFTLFSILIPAHLVIRVTFTTTNKLYDETRTLLSLGPLYNHYRHGSQLFASLLFATNLAFGITIGAGQKSGTAQAIIILVIEIVSALVTSIWLPWGTGASMGLISFLFCVARIVVAVLLLILSPTVSVGPGAGGWVAYGILIILALVFLALLLMLVVKIIEALVRIIGGIGFDRSRHVVDSGLLGACGLLGCCGPRKKRSKRGPRHGNHPYKVTPLPQRPEHRDSDVSSYIPPVFPPNGVSTPPRFKGSESRKGSTHSGPPPSVLRPEHAMRPYREDSEDEGYIMNAWQPKPAYASVITESPLANTPKSNIQQLPKSSQSTVNVVQSGFSRVGGGRAHIDSPYAIASGSTHTFPSIGQRSMPHAMFDEDDSPPPSLSNVDHRHPDLASLPPGAMQPSHIRTKSQTAIVEDAGILSALQGLGGSGSRSQVPPLREMGSNGLLRPPVMSTPPTHFDDADSEEMTPRKKRWFHLSRNRPSSESTLAPAPAPSAFPVDEELGGLGDTPQPTRSFVVIRKPQPGSGGSRSANATS</sequence>
<dbReference type="Proteomes" id="UP000717328">
    <property type="component" value="Unassembled WGS sequence"/>
</dbReference>
<evidence type="ECO:0000259" key="3">
    <source>
        <dbReference type="Pfam" id="PF06011"/>
    </source>
</evidence>
<comment type="caution">
    <text evidence="4">The sequence shown here is derived from an EMBL/GenBank/DDBJ whole genome shotgun (WGS) entry which is preliminary data.</text>
</comment>
<dbReference type="PANTHER" id="PTHR31145">
    <property type="entry name" value="INTEGRAL MEMBRANE PROTEIN (AFU_ORTHOLOGUE AFUA_7G01610)"/>
    <property type="match status" value="1"/>
</dbReference>
<dbReference type="EMBL" id="JABCKI010000015">
    <property type="protein sequence ID" value="KAG5654230.1"/>
    <property type="molecule type" value="Genomic_DNA"/>
</dbReference>
<gene>
    <name evidence="4" type="ORF">H0H81_005917</name>
</gene>
<feature type="region of interest" description="Disordered" evidence="1">
    <location>
        <begin position="661"/>
        <end position="733"/>
    </location>
</feature>
<protein>
    <recommendedName>
        <fullName evidence="3">TRP C-terminal domain-containing protein</fullName>
    </recommendedName>
</protein>
<evidence type="ECO:0000256" key="1">
    <source>
        <dbReference type="SAM" id="MobiDB-lite"/>
    </source>
</evidence>
<feature type="compositionally biased region" description="Basic residues" evidence="1">
    <location>
        <begin position="661"/>
        <end position="672"/>
    </location>
</feature>
<keyword evidence="5" id="KW-1185">Reference proteome</keyword>
<feature type="transmembrane region" description="Helical" evidence="2">
    <location>
        <begin position="598"/>
        <end position="620"/>
    </location>
</feature>
<feature type="compositionally biased region" description="Basic residues" evidence="1">
    <location>
        <begin position="927"/>
        <end position="936"/>
    </location>
</feature>
<feature type="transmembrane region" description="Helical" evidence="2">
    <location>
        <begin position="511"/>
        <end position="530"/>
    </location>
</feature>
<dbReference type="AlphaFoldDB" id="A0A9P7GRT9"/>
<feature type="transmembrane region" description="Helical" evidence="2">
    <location>
        <begin position="565"/>
        <end position="586"/>
    </location>
</feature>
<accession>A0A9P7GRT9</accession>
<feature type="transmembrane region" description="Helical" evidence="2">
    <location>
        <begin position="293"/>
        <end position="318"/>
    </location>
</feature>
<feature type="transmembrane region" description="Helical" evidence="2">
    <location>
        <begin position="113"/>
        <end position="135"/>
    </location>
</feature>
<dbReference type="InterPro" id="IPR040241">
    <property type="entry name" value="TRP_Flc/Pkd2-like"/>
</dbReference>
<dbReference type="Pfam" id="PF06011">
    <property type="entry name" value="TRP"/>
    <property type="match status" value="1"/>
</dbReference>
<keyword evidence="2" id="KW-0472">Membrane</keyword>
<proteinExistence type="predicted"/>
<keyword evidence="2" id="KW-0812">Transmembrane</keyword>
<feature type="transmembrane region" description="Helical" evidence="2">
    <location>
        <begin position="427"/>
        <end position="447"/>
    </location>
</feature>
<evidence type="ECO:0000313" key="4">
    <source>
        <dbReference type="EMBL" id="KAG5654230.1"/>
    </source>
</evidence>
<reference evidence="4" key="1">
    <citation type="submission" date="2021-02" db="EMBL/GenBank/DDBJ databases">
        <authorList>
            <person name="Nieuwenhuis M."/>
            <person name="Van De Peppel L.J.J."/>
        </authorList>
    </citation>
    <scope>NUCLEOTIDE SEQUENCE</scope>
    <source>
        <strain evidence="4">D49</strain>
    </source>
</reference>
<feature type="transmembrane region" description="Helical" evidence="2">
    <location>
        <begin position="536"/>
        <end position="558"/>
    </location>
</feature>
<dbReference type="GO" id="GO:0055085">
    <property type="term" value="P:transmembrane transport"/>
    <property type="evidence" value="ECO:0007669"/>
    <property type="project" value="TreeGrafter"/>
</dbReference>
<organism evidence="4 5">
    <name type="scientific">Sphagnurus paluster</name>
    <dbReference type="NCBI Taxonomy" id="117069"/>
    <lineage>
        <taxon>Eukaryota</taxon>
        <taxon>Fungi</taxon>
        <taxon>Dikarya</taxon>
        <taxon>Basidiomycota</taxon>
        <taxon>Agaricomycotina</taxon>
        <taxon>Agaricomycetes</taxon>
        <taxon>Agaricomycetidae</taxon>
        <taxon>Agaricales</taxon>
        <taxon>Tricholomatineae</taxon>
        <taxon>Lyophyllaceae</taxon>
        <taxon>Sphagnurus</taxon>
    </lineage>
</organism>
<dbReference type="OrthoDB" id="5312224at2759"/>
<feature type="transmembrane region" description="Helical" evidence="2">
    <location>
        <begin position="191"/>
        <end position="210"/>
    </location>
</feature>
<name>A0A9P7GRT9_9AGAR</name>
<feature type="domain" description="TRP C-terminal" evidence="3">
    <location>
        <begin position="419"/>
        <end position="628"/>
    </location>
</feature>
<dbReference type="PANTHER" id="PTHR31145:SF6">
    <property type="entry name" value="INTEGRAL MEMBRANE PROTEIN (AFU_ORTHOLOGUE AFUA_7G01610)"/>
    <property type="match status" value="1"/>
</dbReference>